<dbReference type="PANTHER" id="PTHR46056:SF12">
    <property type="entry name" value="LONG-CHAIN-ALCOHOL OXIDASE"/>
    <property type="match status" value="1"/>
</dbReference>
<keyword evidence="2" id="KW-0285">Flavoprotein</keyword>
<comment type="similarity">
    <text evidence="1">Belongs to the GMC oxidoreductase family.</text>
</comment>
<feature type="region of interest" description="Disordered" evidence="5">
    <location>
        <begin position="1"/>
        <end position="25"/>
    </location>
</feature>
<dbReference type="GO" id="GO:0050660">
    <property type="term" value="F:flavin adenine dinucleotide binding"/>
    <property type="evidence" value="ECO:0007669"/>
    <property type="project" value="InterPro"/>
</dbReference>
<evidence type="ECO:0000256" key="5">
    <source>
        <dbReference type="SAM" id="MobiDB-lite"/>
    </source>
</evidence>
<dbReference type="SUPFAM" id="SSF51905">
    <property type="entry name" value="FAD/NAD(P)-binding domain"/>
    <property type="match status" value="1"/>
</dbReference>
<dbReference type="Gene3D" id="3.50.50.60">
    <property type="entry name" value="FAD/NAD(P)-binding domain"/>
    <property type="match status" value="2"/>
</dbReference>
<dbReference type="EMBL" id="CP034205">
    <property type="protein sequence ID" value="QBZ55770.1"/>
    <property type="molecule type" value="Genomic_DNA"/>
</dbReference>
<feature type="domain" description="Glucose-methanol-choline oxidoreductase C-terminal" evidence="8">
    <location>
        <begin position="612"/>
        <end position="773"/>
    </location>
</feature>
<dbReference type="InterPro" id="IPR000172">
    <property type="entry name" value="GMC_OxRdtase_N"/>
</dbReference>
<evidence type="ECO:0000313" key="10">
    <source>
        <dbReference type="Proteomes" id="UP000294847"/>
    </source>
</evidence>
<keyword evidence="3" id="KW-0274">FAD</keyword>
<evidence type="ECO:0000259" key="7">
    <source>
        <dbReference type="Pfam" id="PF00890"/>
    </source>
</evidence>
<organism evidence="9 10">
    <name type="scientific">Pyricularia oryzae</name>
    <name type="common">Rice blast fungus</name>
    <name type="synonym">Magnaporthe oryzae</name>
    <dbReference type="NCBI Taxonomy" id="318829"/>
    <lineage>
        <taxon>Eukaryota</taxon>
        <taxon>Fungi</taxon>
        <taxon>Dikarya</taxon>
        <taxon>Ascomycota</taxon>
        <taxon>Pezizomycotina</taxon>
        <taxon>Sordariomycetes</taxon>
        <taxon>Sordariomycetidae</taxon>
        <taxon>Magnaporthales</taxon>
        <taxon>Pyriculariaceae</taxon>
        <taxon>Pyricularia</taxon>
    </lineage>
</organism>
<evidence type="ECO:0000256" key="1">
    <source>
        <dbReference type="ARBA" id="ARBA00010790"/>
    </source>
</evidence>
<dbReference type="Pfam" id="PF00890">
    <property type="entry name" value="FAD_binding_2"/>
    <property type="match status" value="1"/>
</dbReference>
<dbReference type="Pfam" id="PF00732">
    <property type="entry name" value="GMC_oxred_N"/>
    <property type="match status" value="1"/>
</dbReference>
<dbReference type="GO" id="GO:0046577">
    <property type="term" value="F:long-chain-alcohol oxidase activity"/>
    <property type="evidence" value="ECO:0007669"/>
    <property type="project" value="UniProtKB-EC"/>
</dbReference>
<protein>
    <submittedName>
        <fullName evidence="9">Uncharacterized protein</fullName>
    </submittedName>
</protein>
<evidence type="ECO:0000259" key="8">
    <source>
        <dbReference type="Pfam" id="PF05199"/>
    </source>
</evidence>
<accession>A0A4P7N6X1</accession>
<dbReference type="InterPro" id="IPR036188">
    <property type="entry name" value="FAD/NAD-bd_sf"/>
</dbReference>
<name>A0A4P7N6X1_PYROR</name>
<feature type="domain" description="Glucose-methanol-choline oxidoreductase N-terminal" evidence="6">
    <location>
        <begin position="301"/>
        <end position="531"/>
    </location>
</feature>
<dbReference type="InterPro" id="IPR007867">
    <property type="entry name" value="GMC_OxRtase_C"/>
</dbReference>
<sequence>MAGRLEQKDSATKTDKDKMEKNSAIAPARPQVIELGEMQAGDFWTPVQWAVLVSLVDAILAPVVPESEVADKKTQIKIPDHKYNALLEELHSTIAGNPDKEVLKAVFLESFSTNPALVGHMKRTVCTSVHPKLRARLGGVLAAVSTRVGAFFLTGYCTPVHEQPLHIREAIVRGWSVSRLTDIRLLVKSLSMFAQIAWLQCSPLFKQASGYIDVPHNWKPGPSFDFEFLQFGRPPNVEDNLAPVSPAVIDTDIVIVGSGCGGGVCAKILSEAGHKVVVVDKGYYFTPDQFPMPQEQGSRLLCENGGVVVTADGSTNIAAGSTWGGGGTINWSVCLQTQGFVRREWSQDRGLVFFETEEFQDCLDRVCDYMGAGRGSEHAVKQTHRGQVLLDGCRKLGWHAAALPQNSGGAEHWCGRCMMGCGSAEKQSPAVSWLPAAKKAGATFIEGFQVDKITFDEASGGKVATGVVGTWTSRDSSGGVTGPKEQRAVRKVSIKAKKVIVSAGSLWSPVILSKSGVKNRHLGHNLYLHPCNFIGAYYKEDIQAWDGGIITSFCTSFEDLDGHGHGVKLEPTCQIPYTNMSMLPWKSSTDFKAAAIKYRHMDVYIALTRDRDSGRIQVDPTTGTPVVHYTPSDFDRAHTLEGVIATAKCCYLMGATEIRAFLPGVEPFIRRPTSASSTTSADTNDDVKKSNLGVSDPDFAAWIKEVRRVGNRPPVAPFSSAHQMGTCRMGINEGEGVVDPKGHVWGYKNLFVADASVFPSASGVNPMITNMAISDYIARGVDRELASKSA</sequence>
<dbReference type="Pfam" id="PF05199">
    <property type="entry name" value="GMC_oxred_C"/>
    <property type="match status" value="1"/>
</dbReference>
<proteinExistence type="inferred from homology"/>
<evidence type="ECO:0000256" key="4">
    <source>
        <dbReference type="ARBA" id="ARBA00023002"/>
    </source>
</evidence>
<reference evidence="9 10" key="1">
    <citation type="journal article" date="2019" name="Mol. Biol. Evol.">
        <title>Blast fungal genomes show frequent chromosomal changes, gene gains and losses, and effector gene turnover.</title>
        <authorList>
            <person name="Gomez Luciano L.B."/>
            <person name="Jason Tsai I."/>
            <person name="Chuma I."/>
            <person name="Tosa Y."/>
            <person name="Chen Y.H."/>
            <person name="Li J.Y."/>
            <person name="Li M.Y."/>
            <person name="Jade Lu M.Y."/>
            <person name="Nakayashiki H."/>
            <person name="Li W.H."/>
        </authorList>
    </citation>
    <scope>NUCLEOTIDE SEQUENCE [LARGE SCALE GENOMIC DNA]</scope>
    <source>
        <strain evidence="9">MZ5-1-6</strain>
    </source>
</reference>
<evidence type="ECO:0000256" key="2">
    <source>
        <dbReference type="ARBA" id="ARBA00022630"/>
    </source>
</evidence>
<dbReference type="GO" id="GO:0016020">
    <property type="term" value="C:membrane"/>
    <property type="evidence" value="ECO:0007669"/>
    <property type="project" value="UniProtKB-SubCell"/>
</dbReference>
<dbReference type="InterPro" id="IPR003953">
    <property type="entry name" value="FAD-dep_OxRdtase_2_FAD-bd"/>
</dbReference>
<feature type="compositionally biased region" description="Basic and acidic residues" evidence="5">
    <location>
        <begin position="1"/>
        <end position="21"/>
    </location>
</feature>
<dbReference type="PANTHER" id="PTHR46056">
    <property type="entry name" value="LONG-CHAIN-ALCOHOL OXIDASE"/>
    <property type="match status" value="1"/>
</dbReference>
<evidence type="ECO:0000259" key="6">
    <source>
        <dbReference type="Pfam" id="PF00732"/>
    </source>
</evidence>
<evidence type="ECO:0000313" key="9">
    <source>
        <dbReference type="EMBL" id="QBZ55770.1"/>
    </source>
</evidence>
<feature type="domain" description="FAD-dependent oxidoreductase 2 FAD-binding" evidence="7">
    <location>
        <begin position="252"/>
        <end position="285"/>
    </location>
</feature>
<evidence type="ECO:0000256" key="3">
    <source>
        <dbReference type="ARBA" id="ARBA00022827"/>
    </source>
</evidence>
<keyword evidence="4" id="KW-0560">Oxidoreductase</keyword>
<gene>
    <name evidence="9" type="ORF">PoMZ_00672</name>
</gene>
<dbReference type="AlphaFoldDB" id="A0A4P7N6X1"/>
<dbReference type="Proteomes" id="UP000294847">
    <property type="component" value="Chromosome 2"/>
</dbReference>